<evidence type="ECO:0000256" key="1">
    <source>
        <dbReference type="SAM" id="MobiDB-lite"/>
    </source>
</evidence>
<accession>A0ABD0V1K4</accession>
<evidence type="ECO:0000313" key="2">
    <source>
        <dbReference type="EMBL" id="KAL0918947.1"/>
    </source>
</evidence>
<proteinExistence type="predicted"/>
<comment type="caution">
    <text evidence="2">The sequence shown here is derived from an EMBL/GenBank/DDBJ whole genome shotgun (WGS) entry which is preliminary data.</text>
</comment>
<protein>
    <submittedName>
        <fullName evidence="2">Uncharacterized protein</fullName>
    </submittedName>
</protein>
<dbReference type="AlphaFoldDB" id="A0ABD0V1K4"/>
<feature type="region of interest" description="Disordered" evidence="1">
    <location>
        <begin position="224"/>
        <end position="249"/>
    </location>
</feature>
<dbReference type="Proteomes" id="UP001552299">
    <property type="component" value="Unassembled WGS sequence"/>
</dbReference>
<organism evidence="2 3">
    <name type="scientific">Dendrobium thyrsiflorum</name>
    <name type="common">Pinecone-like raceme dendrobium</name>
    <name type="synonym">Orchid</name>
    <dbReference type="NCBI Taxonomy" id="117978"/>
    <lineage>
        <taxon>Eukaryota</taxon>
        <taxon>Viridiplantae</taxon>
        <taxon>Streptophyta</taxon>
        <taxon>Embryophyta</taxon>
        <taxon>Tracheophyta</taxon>
        <taxon>Spermatophyta</taxon>
        <taxon>Magnoliopsida</taxon>
        <taxon>Liliopsida</taxon>
        <taxon>Asparagales</taxon>
        <taxon>Orchidaceae</taxon>
        <taxon>Epidendroideae</taxon>
        <taxon>Malaxideae</taxon>
        <taxon>Dendrobiinae</taxon>
        <taxon>Dendrobium</taxon>
    </lineage>
</organism>
<reference evidence="2 3" key="1">
    <citation type="journal article" date="2024" name="Plant Biotechnol. J.">
        <title>Dendrobium thyrsiflorum genome and its molecular insights into genes involved in important horticultural traits.</title>
        <authorList>
            <person name="Chen B."/>
            <person name="Wang J.Y."/>
            <person name="Zheng P.J."/>
            <person name="Li K.L."/>
            <person name="Liang Y.M."/>
            <person name="Chen X.F."/>
            <person name="Zhang C."/>
            <person name="Zhao X."/>
            <person name="He X."/>
            <person name="Zhang G.Q."/>
            <person name="Liu Z.J."/>
            <person name="Xu Q."/>
        </authorList>
    </citation>
    <scope>NUCLEOTIDE SEQUENCE [LARGE SCALE GENOMIC DNA]</scope>
    <source>
        <strain evidence="2">GZMU011</strain>
    </source>
</reference>
<dbReference type="EMBL" id="JANQDX010000009">
    <property type="protein sequence ID" value="KAL0918947.1"/>
    <property type="molecule type" value="Genomic_DNA"/>
</dbReference>
<gene>
    <name evidence="2" type="ORF">M5K25_010997</name>
</gene>
<sequence length="512" mass="56832">MKSEHHDGGGQFQFEEQTDDGITIRGSIKNRKKNTPKFRLRRWIGVSGARVCGVIERLAKPTQLRFPLILNLEIEKFSGNGDGNLFRICGRRINLNANACVDPSTYGDQKGGCFGRAYWRRDESNQSNNGDRISTMKDKFSNLEEMVKKYEIYHLALKANGGEWMMDPIKIRWFRRPGPSWSLVYLVRGGSRPNLIEGSLSAAMGFDTVGELTGSGHDRNLVVPFGGEPPGSEGPGWSPRRRRRSSSTSHRFACTKIEIFADRRLQPIWVSILAVSVASDASTLFVSQMEVVSAILVFGRHASGDFLRDFEPSCLRNSPCTVGTALTPVSGSTADFERRVGKLKVGAYIPTTRVGGTARKVRAYRFLRDLGLGDVNHTSKALSSQEFYLTELSRCSPRSTRLAKGEKVLVQAPSTVQAPIQAPRLLSKLQVALQAAPIWLKTAVWKLSKASKLLSSLFECSRNLPTLSKTPQSCCLCHLHLAKVAVCAGWKRKELEFAVKMSPNAFLNCLEY</sequence>
<keyword evidence="3" id="KW-1185">Reference proteome</keyword>
<name>A0ABD0V1K4_DENTH</name>
<evidence type="ECO:0000313" key="3">
    <source>
        <dbReference type="Proteomes" id="UP001552299"/>
    </source>
</evidence>